<dbReference type="SMART" id="SM00220">
    <property type="entry name" value="S_TKc"/>
    <property type="match status" value="1"/>
</dbReference>
<keyword evidence="8" id="KW-0812">Transmembrane</keyword>
<keyword evidence="8" id="KW-1133">Transmembrane helix</keyword>
<dbReference type="CDD" id="cd14014">
    <property type="entry name" value="STKc_PknB_like"/>
    <property type="match status" value="1"/>
</dbReference>
<dbReference type="GO" id="GO:0004674">
    <property type="term" value="F:protein serine/threonine kinase activity"/>
    <property type="evidence" value="ECO:0007669"/>
    <property type="project" value="UniProtKB-EC"/>
</dbReference>
<evidence type="ECO:0000256" key="2">
    <source>
        <dbReference type="ARBA" id="ARBA00022527"/>
    </source>
</evidence>
<feature type="transmembrane region" description="Helical" evidence="8">
    <location>
        <begin position="360"/>
        <end position="381"/>
    </location>
</feature>
<keyword evidence="8" id="KW-0472">Membrane</keyword>
<proteinExistence type="predicted"/>
<dbReference type="Pfam" id="PF00069">
    <property type="entry name" value="Pkinase"/>
    <property type="match status" value="1"/>
</dbReference>
<evidence type="ECO:0000256" key="1">
    <source>
        <dbReference type="ARBA" id="ARBA00012513"/>
    </source>
</evidence>
<feature type="compositionally biased region" description="Low complexity" evidence="7">
    <location>
        <begin position="427"/>
        <end position="471"/>
    </location>
</feature>
<evidence type="ECO:0000256" key="5">
    <source>
        <dbReference type="ARBA" id="ARBA00022777"/>
    </source>
</evidence>
<dbReference type="Gene3D" id="3.30.200.20">
    <property type="entry name" value="Phosphorylase Kinase, domain 1"/>
    <property type="match status" value="1"/>
</dbReference>
<comment type="caution">
    <text evidence="10">The sequence shown here is derived from an EMBL/GenBank/DDBJ whole genome shotgun (WGS) entry which is preliminary data.</text>
</comment>
<organism evidence="10 11">
    <name type="scientific">Actinoplanes sichuanensis</name>
    <dbReference type="NCBI Taxonomy" id="512349"/>
    <lineage>
        <taxon>Bacteria</taxon>
        <taxon>Bacillati</taxon>
        <taxon>Actinomycetota</taxon>
        <taxon>Actinomycetes</taxon>
        <taxon>Micromonosporales</taxon>
        <taxon>Micromonosporaceae</taxon>
        <taxon>Actinoplanes</taxon>
    </lineage>
</organism>
<evidence type="ECO:0000313" key="10">
    <source>
        <dbReference type="EMBL" id="MFD1366845.1"/>
    </source>
</evidence>
<feature type="region of interest" description="Disordered" evidence="7">
    <location>
        <begin position="324"/>
        <end position="355"/>
    </location>
</feature>
<keyword evidence="4" id="KW-0547">Nucleotide-binding</keyword>
<feature type="domain" description="Protein kinase" evidence="9">
    <location>
        <begin position="12"/>
        <end position="271"/>
    </location>
</feature>
<feature type="compositionally biased region" description="Low complexity" evidence="7">
    <location>
        <begin position="329"/>
        <end position="339"/>
    </location>
</feature>
<dbReference type="PROSITE" id="PS00108">
    <property type="entry name" value="PROTEIN_KINASE_ST"/>
    <property type="match status" value="1"/>
</dbReference>
<dbReference type="PANTHER" id="PTHR43289:SF6">
    <property type="entry name" value="SERINE_THREONINE-PROTEIN KINASE NEKL-3"/>
    <property type="match status" value="1"/>
</dbReference>
<evidence type="ECO:0000256" key="7">
    <source>
        <dbReference type="SAM" id="MobiDB-lite"/>
    </source>
</evidence>
<accession>A0ABW4A955</accession>
<evidence type="ECO:0000256" key="6">
    <source>
        <dbReference type="ARBA" id="ARBA00022840"/>
    </source>
</evidence>
<dbReference type="EC" id="2.7.11.1" evidence="1"/>
<keyword evidence="3 10" id="KW-0808">Transferase</keyword>
<dbReference type="InterPro" id="IPR011009">
    <property type="entry name" value="Kinase-like_dom_sf"/>
</dbReference>
<dbReference type="SUPFAM" id="SSF56112">
    <property type="entry name" value="Protein kinase-like (PK-like)"/>
    <property type="match status" value="1"/>
</dbReference>
<dbReference type="Proteomes" id="UP001597183">
    <property type="component" value="Unassembled WGS sequence"/>
</dbReference>
<keyword evidence="5 10" id="KW-0418">Kinase</keyword>
<feature type="compositionally biased region" description="Pro residues" evidence="7">
    <location>
        <begin position="472"/>
        <end position="483"/>
    </location>
</feature>
<evidence type="ECO:0000256" key="3">
    <source>
        <dbReference type="ARBA" id="ARBA00022679"/>
    </source>
</evidence>
<keyword evidence="2" id="KW-0723">Serine/threonine-protein kinase</keyword>
<dbReference type="PANTHER" id="PTHR43289">
    <property type="entry name" value="MITOGEN-ACTIVATED PROTEIN KINASE KINASE KINASE 20-RELATED"/>
    <property type="match status" value="1"/>
</dbReference>
<sequence length="492" mass="51062">MLSAGSLLDNRYRLDDRVATGGMGDVWRGTDVVLGRTVAVKVLRTAMLEDPEFAARFYGEARMMAAFRHPGVVEVYDYASDGDYEGPEKVAYLVMAFVEGNPLSSRVKEGPIGVAETMAIVAQAADALHAAHENGIVHRDVKPGNLIVKPTGAVILVDFGVARSTAMTSVTGLNAIVGTALYMAPEQVAKGNLTPATDIYALGAVAYHCIAGRPPFDGDNALQVALRHLEDDPDPLPDHVPYEVRELIARAMAKQPADRFQSAAEFAEAAFAVAGPIDWKRLTGTSMTAPISPARVGSGAYPAARQPSGAYPAYGYPGETGVTAPISPAAPRQPLPAQRSVAAPVPYPSSRPGQSPTQRVLMFVILGLFVLAGGLGVAFALDDDTPSSSTGNNPKNEVPQQVPGGPVESDEPSGDPSPVESEDEVVKPSTSRTKKPSASASASSSPKPSASSPSPSPSSASPTPDKTSESPSPDPDPSTPVIPPVLGVGLGT</sequence>
<dbReference type="InterPro" id="IPR008271">
    <property type="entry name" value="Ser/Thr_kinase_AS"/>
</dbReference>
<dbReference type="RefSeq" id="WP_317787927.1">
    <property type="nucleotide sequence ID" value="NZ_AP028461.1"/>
</dbReference>
<evidence type="ECO:0000256" key="8">
    <source>
        <dbReference type="SAM" id="Phobius"/>
    </source>
</evidence>
<evidence type="ECO:0000313" key="11">
    <source>
        <dbReference type="Proteomes" id="UP001597183"/>
    </source>
</evidence>
<dbReference type="PROSITE" id="PS50011">
    <property type="entry name" value="PROTEIN_KINASE_DOM"/>
    <property type="match status" value="1"/>
</dbReference>
<evidence type="ECO:0000256" key="4">
    <source>
        <dbReference type="ARBA" id="ARBA00022741"/>
    </source>
</evidence>
<protein>
    <recommendedName>
        <fullName evidence="1">non-specific serine/threonine protein kinase</fullName>
        <ecNumber evidence="1">2.7.11.1</ecNumber>
    </recommendedName>
</protein>
<keyword evidence="11" id="KW-1185">Reference proteome</keyword>
<evidence type="ECO:0000259" key="9">
    <source>
        <dbReference type="PROSITE" id="PS50011"/>
    </source>
</evidence>
<keyword evidence="6" id="KW-0067">ATP-binding</keyword>
<name>A0ABW4A955_9ACTN</name>
<gene>
    <name evidence="10" type="ORF">ACFQ5G_15945</name>
</gene>
<reference evidence="11" key="1">
    <citation type="journal article" date="2019" name="Int. J. Syst. Evol. Microbiol.">
        <title>The Global Catalogue of Microorganisms (GCM) 10K type strain sequencing project: providing services to taxonomists for standard genome sequencing and annotation.</title>
        <authorList>
            <consortium name="The Broad Institute Genomics Platform"/>
            <consortium name="The Broad Institute Genome Sequencing Center for Infectious Disease"/>
            <person name="Wu L."/>
            <person name="Ma J."/>
        </authorList>
    </citation>
    <scope>NUCLEOTIDE SEQUENCE [LARGE SCALE GENOMIC DNA]</scope>
    <source>
        <strain evidence="11">CCM 7526</strain>
    </source>
</reference>
<feature type="region of interest" description="Disordered" evidence="7">
    <location>
        <begin position="385"/>
        <end position="492"/>
    </location>
</feature>
<feature type="compositionally biased region" description="Polar residues" evidence="7">
    <location>
        <begin position="386"/>
        <end position="399"/>
    </location>
</feature>
<dbReference type="InterPro" id="IPR000719">
    <property type="entry name" value="Prot_kinase_dom"/>
</dbReference>
<dbReference type="EMBL" id="JBHTMK010000019">
    <property type="protein sequence ID" value="MFD1366845.1"/>
    <property type="molecule type" value="Genomic_DNA"/>
</dbReference>
<dbReference type="Gene3D" id="1.10.510.10">
    <property type="entry name" value="Transferase(Phosphotransferase) domain 1"/>
    <property type="match status" value="1"/>
</dbReference>